<name>A0ABW4LK69_9BACI</name>
<comment type="caution">
    <text evidence="16">The sequence shown here is derived from an EMBL/GenBank/DDBJ whole genome shotgun (WGS) entry which is preliminary data.</text>
</comment>
<evidence type="ECO:0000256" key="14">
    <source>
        <dbReference type="SAM" id="Phobius"/>
    </source>
</evidence>
<dbReference type="InterPro" id="IPR003661">
    <property type="entry name" value="HisK_dim/P_dom"/>
</dbReference>
<evidence type="ECO:0000256" key="5">
    <source>
        <dbReference type="ARBA" id="ARBA00022553"/>
    </source>
</evidence>
<keyword evidence="7 14" id="KW-0812">Transmembrane</keyword>
<dbReference type="PROSITE" id="PS50109">
    <property type="entry name" value="HIS_KIN"/>
    <property type="match status" value="1"/>
</dbReference>
<dbReference type="PANTHER" id="PTHR43065:SF46">
    <property type="entry name" value="C4-DICARBOXYLATE TRANSPORT SENSOR PROTEIN DCTB"/>
    <property type="match status" value="1"/>
</dbReference>
<sequence length="418" mass="47236">MITLIKPLIVNITIIFSLTFNANLFFPFHRGKKISLKQKIIYGLLSAFAGLLCMSYPVEVLGETNFDFRMIMILVITLYGGFLPGLICTVIILIGRIFLVGGNFASVGVIVCILAFIISMLFRSTYIRATNKLLFAVLVLSCYLLSYIFVIYQAVDFLDTKFYIIYFSSFTATFFFLIVVIERLIHANKRLDEDVYLDKLSTVGQMAASFAHEIRNPITTVRGFIQFLEKETTDRRLKQYSPLILEELDRTNEIITNYLTLAKPEKIKLEPVCLNVIIEKSVELIRPLASYHDVDLVIKMSEEYEVFADSNHLKQVFLNLIKNGVESIEKGGCVFVATSKGEKKGTVQVIIEDNGKGMTPKQLKKMGLPYYTTKTKGTGLGSMISNRLIREMNGNIQYSSALNEGTKVIVTLPLHIKK</sequence>
<protein>
    <recommendedName>
        <fullName evidence="3">histidine kinase</fullName>
        <ecNumber evidence="3">2.7.13.3</ecNumber>
    </recommendedName>
</protein>
<dbReference type="InterPro" id="IPR005467">
    <property type="entry name" value="His_kinase_dom"/>
</dbReference>
<dbReference type="GO" id="GO:0005524">
    <property type="term" value="F:ATP binding"/>
    <property type="evidence" value="ECO:0007669"/>
    <property type="project" value="UniProtKB-KW"/>
</dbReference>
<dbReference type="SUPFAM" id="SSF47384">
    <property type="entry name" value="Homodimeric domain of signal transducing histidine kinase"/>
    <property type="match status" value="1"/>
</dbReference>
<dbReference type="Pfam" id="PF02518">
    <property type="entry name" value="HATPase_c"/>
    <property type="match status" value="1"/>
</dbReference>
<feature type="domain" description="Histidine kinase" evidence="15">
    <location>
        <begin position="209"/>
        <end position="416"/>
    </location>
</feature>
<feature type="transmembrane region" description="Helical" evidence="14">
    <location>
        <begin position="104"/>
        <end position="122"/>
    </location>
</feature>
<comment type="catalytic activity">
    <reaction evidence="1">
        <text>ATP + protein L-histidine = ADP + protein N-phospho-L-histidine.</text>
        <dbReference type="EC" id="2.7.13.3"/>
    </reaction>
</comment>
<reference evidence="17" key="1">
    <citation type="journal article" date="2019" name="Int. J. Syst. Evol. Microbiol.">
        <title>The Global Catalogue of Microorganisms (GCM) 10K type strain sequencing project: providing services to taxonomists for standard genome sequencing and annotation.</title>
        <authorList>
            <consortium name="The Broad Institute Genomics Platform"/>
            <consortium name="The Broad Institute Genome Sequencing Center for Infectious Disease"/>
            <person name="Wu L."/>
            <person name="Ma J."/>
        </authorList>
    </citation>
    <scope>NUCLEOTIDE SEQUENCE [LARGE SCALE GENOMIC DNA]</scope>
    <source>
        <strain evidence="17">CCUG 49339</strain>
    </source>
</reference>
<keyword evidence="10 16" id="KW-0067">ATP-binding</keyword>
<comment type="subcellular location">
    <subcellularLocation>
        <location evidence="2">Cell membrane</location>
        <topology evidence="2">Multi-pass membrane protein</topology>
    </subcellularLocation>
</comment>
<keyword evidence="8" id="KW-0547">Nucleotide-binding</keyword>
<keyword evidence="12" id="KW-0902">Two-component regulatory system</keyword>
<dbReference type="InterPro" id="IPR036890">
    <property type="entry name" value="HATPase_C_sf"/>
</dbReference>
<dbReference type="PRINTS" id="PR00344">
    <property type="entry name" value="BCTRLSENSOR"/>
</dbReference>
<proteinExistence type="predicted"/>
<evidence type="ECO:0000256" key="6">
    <source>
        <dbReference type="ARBA" id="ARBA00022679"/>
    </source>
</evidence>
<feature type="transmembrane region" description="Helical" evidence="14">
    <location>
        <begin position="40"/>
        <end position="58"/>
    </location>
</feature>
<evidence type="ECO:0000259" key="15">
    <source>
        <dbReference type="PROSITE" id="PS50109"/>
    </source>
</evidence>
<feature type="transmembrane region" description="Helical" evidence="14">
    <location>
        <begin position="161"/>
        <end position="181"/>
    </location>
</feature>
<organism evidence="16 17">
    <name type="scientific">Bacillus salitolerans</name>
    <dbReference type="NCBI Taxonomy" id="1437434"/>
    <lineage>
        <taxon>Bacteria</taxon>
        <taxon>Bacillati</taxon>
        <taxon>Bacillota</taxon>
        <taxon>Bacilli</taxon>
        <taxon>Bacillales</taxon>
        <taxon>Bacillaceae</taxon>
        <taxon>Bacillus</taxon>
    </lineage>
</organism>
<evidence type="ECO:0000256" key="10">
    <source>
        <dbReference type="ARBA" id="ARBA00022840"/>
    </source>
</evidence>
<accession>A0ABW4LK69</accession>
<keyword evidence="13 14" id="KW-0472">Membrane</keyword>
<evidence type="ECO:0000256" key="4">
    <source>
        <dbReference type="ARBA" id="ARBA00022475"/>
    </source>
</evidence>
<evidence type="ECO:0000256" key="8">
    <source>
        <dbReference type="ARBA" id="ARBA00022741"/>
    </source>
</evidence>
<dbReference type="CDD" id="cd00082">
    <property type="entry name" value="HisKA"/>
    <property type="match status" value="1"/>
</dbReference>
<evidence type="ECO:0000256" key="9">
    <source>
        <dbReference type="ARBA" id="ARBA00022777"/>
    </source>
</evidence>
<evidence type="ECO:0000256" key="13">
    <source>
        <dbReference type="ARBA" id="ARBA00023136"/>
    </source>
</evidence>
<evidence type="ECO:0000256" key="3">
    <source>
        <dbReference type="ARBA" id="ARBA00012438"/>
    </source>
</evidence>
<gene>
    <name evidence="16" type="ORF">ACFSCX_03395</name>
</gene>
<dbReference type="InterPro" id="IPR003594">
    <property type="entry name" value="HATPase_dom"/>
</dbReference>
<dbReference type="Pfam" id="PF07694">
    <property type="entry name" value="5TM-5TMR_LYT"/>
    <property type="match status" value="1"/>
</dbReference>
<keyword evidence="6" id="KW-0808">Transferase</keyword>
<keyword evidence="11 14" id="KW-1133">Transmembrane helix</keyword>
<evidence type="ECO:0000256" key="2">
    <source>
        <dbReference type="ARBA" id="ARBA00004651"/>
    </source>
</evidence>
<dbReference type="Pfam" id="PF00512">
    <property type="entry name" value="HisKA"/>
    <property type="match status" value="1"/>
</dbReference>
<keyword evidence="4" id="KW-1003">Cell membrane</keyword>
<feature type="transmembrane region" description="Helical" evidence="14">
    <location>
        <begin position="134"/>
        <end position="155"/>
    </location>
</feature>
<feature type="transmembrane region" description="Helical" evidence="14">
    <location>
        <begin position="70"/>
        <end position="98"/>
    </location>
</feature>
<dbReference type="InterPro" id="IPR011620">
    <property type="entry name" value="Sig_transdc_His_kinase_LytS_TM"/>
</dbReference>
<dbReference type="InterPro" id="IPR036097">
    <property type="entry name" value="HisK_dim/P_sf"/>
</dbReference>
<keyword evidence="5" id="KW-0597">Phosphoprotein</keyword>
<feature type="transmembrane region" description="Helical" evidence="14">
    <location>
        <begin position="7"/>
        <end position="28"/>
    </location>
</feature>
<dbReference type="Gene3D" id="1.10.287.130">
    <property type="match status" value="1"/>
</dbReference>
<evidence type="ECO:0000256" key="7">
    <source>
        <dbReference type="ARBA" id="ARBA00022692"/>
    </source>
</evidence>
<dbReference type="InterPro" id="IPR004358">
    <property type="entry name" value="Sig_transdc_His_kin-like_C"/>
</dbReference>
<dbReference type="SMART" id="SM00388">
    <property type="entry name" value="HisKA"/>
    <property type="match status" value="1"/>
</dbReference>
<dbReference type="RefSeq" id="WP_377926700.1">
    <property type="nucleotide sequence ID" value="NZ_JBHUEM010000003.1"/>
</dbReference>
<evidence type="ECO:0000256" key="12">
    <source>
        <dbReference type="ARBA" id="ARBA00023012"/>
    </source>
</evidence>
<dbReference type="PANTHER" id="PTHR43065">
    <property type="entry name" value="SENSOR HISTIDINE KINASE"/>
    <property type="match status" value="1"/>
</dbReference>
<evidence type="ECO:0000313" key="17">
    <source>
        <dbReference type="Proteomes" id="UP001597214"/>
    </source>
</evidence>
<keyword evidence="9" id="KW-0418">Kinase</keyword>
<dbReference type="SUPFAM" id="SSF55874">
    <property type="entry name" value="ATPase domain of HSP90 chaperone/DNA topoisomerase II/histidine kinase"/>
    <property type="match status" value="1"/>
</dbReference>
<dbReference type="EMBL" id="JBHUEM010000003">
    <property type="protein sequence ID" value="MFD1735600.1"/>
    <property type="molecule type" value="Genomic_DNA"/>
</dbReference>
<keyword evidence="17" id="KW-1185">Reference proteome</keyword>
<dbReference type="Gene3D" id="3.30.565.10">
    <property type="entry name" value="Histidine kinase-like ATPase, C-terminal domain"/>
    <property type="match status" value="1"/>
</dbReference>
<dbReference type="SMART" id="SM00387">
    <property type="entry name" value="HATPase_c"/>
    <property type="match status" value="1"/>
</dbReference>
<evidence type="ECO:0000256" key="1">
    <source>
        <dbReference type="ARBA" id="ARBA00000085"/>
    </source>
</evidence>
<evidence type="ECO:0000256" key="11">
    <source>
        <dbReference type="ARBA" id="ARBA00022989"/>
    </source>
</evidence>
<dbReference type="EC" id="2.7.13.3" evidence="3"/>
<dbReference type="Proteomes" id="UP001597214">
    <property type="component" value="Unassembled WGS sequence"/>
</dbReference>
<evidence type="ECO:0000313" key="16">
    <source>
        <dbReference type="EMBL" id="MFD1735600.1"/>
    </source>
</evidence>